<comment type="similarity">
    <text evidence="1">Belongs to the short-chain dehydrogenases/reductases (SDR) family.</text>
</comment>
<dbReference type="InterPro" id="IPR013454">
    <property type="entry name" value="Bifunc_RhaD/ADH"/>
</dbReference>
<evidence type="ECO:0000256" key="2">
    <source>
        <dbReference type="ARBA" id="ARBA00023002"/>
    </source>
</evidence>
<dbReference type="InterPro" id="IPR036409">
    <property type="entry name" value="Aldolase_II/adducin_N_sf"/>
</dbReference>
<dbReference type="SMART" id="SM01007">
    <property type="entry name" value="Aldolase_II"/>
    <property type="match status" value="1"/>
</dbReference>
<dbReference type="CDD" id="cd08943">
    <property type="entry name" value="R1PA_ADH_SDR_c"/>
    <property type="match status" value="1"/>
</dbReference>
<evidence type="ECO:0000313" key="5">
    <source>
        <dbReference type="Proteomes" id="UP000478892"/>
    </source>
</evidence>
<name>A0A6L6WKL4_9RHOB</name>
<proteinExistence type="inferred from homology"/>
<dbReference type="PANTHER" id="PTHR43669">
    <property type="entry name" value="5-KETO-D-GLUCONATE 5-REDUCTASE"/>
    <property type="match status" value="1"/>
</dbReference>
<reference evidence="4 5" key="1">
    <citation type="submission" date="2019-12" db="EMBL/GenBank/DDBJ databases">
        <authorList>
            <person name="Zhang Y.-J."/>
        </authorList>
    </citation>
    <scope>NUCLEOTIDE SEQUENCE [LARGE SCALE GENOMIC DNA]</scope>
    <source>
        <strain evidence="4 5">CY05</strain>
    </source>
</reference>
<dbReference type="NCBIfam" id="NF006189">
    <property type="entry name" value="PRK08324.1-3"/>
    <property type="match status" value="1"/>
</dbReference>
<dbReference type="InterPro" id="IPR001303">
    <property type="entry name" value="Aldolase_II/adducin_N"/>
</dbReference>
<protein>
    <submittedName>
        <fullName evidence="4">Bifunctional rhamnulose-1-phosphate aldolase/short-chain dehydrogenase</fullName>
    </submittedName>
</protein>
<dbReference type="PRINTS" id="PR00081">
    <property type="entry name" value="GDHRDH"/>
</dbReference>
<evidence type="ECO:0000256" key="1">
    <source>
        <dbReference type="ARBA" id="ARBA00006484"/>
    </source>
</evidence>
<evidence type="ECO:0000259" key="3">
    <source>
        <dbReference type="SMART" id="SM01007"/>
    </source>
</evidence>
<organism evidence="4 5">
    <name type="scientific">Parasedimentitalea huanghaiensis</name>
    <dbReference type="NCBI Taxonomy" id="2682100"/>
    <lineage>
        <taxon>Bacteria</taxon>
        <taxon>Pseudomonadati</taxon>
        <taxon>Pseudomonadota</taxon>
        <taxon>Alphaproteobacteria</taxon>
        <taxon>Rhodobacterales</taxon>
        <taxon>Paracoccaceae</taxon>
        <taxon>Parasedimentitalea</taxon>
    </lineage>
</organism>
<dbReference type="PANTHER" id="PTHR43669:SF8">
    <property type="entry name" value="SHORT-CHAIN TYPE DEHYDROGENASE_REDUCTASE-RELATED"/>
    <property type="match status" value="1"/>
</dbReference>
<comment type="caution">
    <text evidence="4">The sequence shown here is derived from an EMBL/GenBank/DDBJ whole genome shotgun (WGS) entry which is preliminary data.</text>
</comment>
<dbReference type="NCBIfam" id="TIGR02632">
    <property type="entry name" value="RhaD_aldol-ADH"/>
    <property type="match status" value="1"/>
</dbReference>
<dbReference type="Proteomes" id="UP000478892">
    <property type="component" value="Unassembled WGS sequence"/>
</dbReference>
<dbReference type="InterPro" id="IPR002347">
    <property type="entry name" value="SDR_fam"/>
</dbReference>
<dbReference type="SUPFAM" id="SSF51735">
    <property type="entry name" value="NAD(P)-binding Rossmann-fold domains"/>
    <property type="match status" value="1"/>
</dbReference>
<dbReference type="Gene3D" id="3.40.50.720">
    <property type="entry name" value="NAD(P)-binding Rossmann-like Domain"/>
    <property type="match status" value="1"/>
</dbReference>
<dbReference type="RefSeq" id="WP_157024597.1">
    <property type="nucleotide sequence ID" value="NZ_WQLV01000020.1"/>
</dbReference>
<feature type="domain" description="Class II aldolase/adducin N-terminal" evidence="3">
    <location>
        <begin position="27"/>
        <end position="229"/>
    </location>
</feature>
<dbReference type="Pfam" id="PF13561">
    <property type="entry name" value="adh_short_C2"/>
    <property type="match status" value="1"/>
</dbReference>
<keyword evidence="5" id="KW-1185">Reference proteome</keyword>
<evidence type="ECO:0000313" key="4">
    <source>
        <dbReference type="EMBL" id="MVO18386.1"/>
    </source>
</evidence>
<keyword evidence="2" id="KW-0560">Oxidoreductase</keyword>
<dbReference type="InterPro" id="IPR036291">
    <property type="entry name" value="NAD(P)-bd_dom_sf"/>
</dbReference>
<sequence>MPDATQSQRLENKWDATCAEGMSEPKKLLYRSNLLGSDKRITNYGGGNTSAKVMQADPLTGQAVEVLWVKGSGGDVGSIKMDGFSSLYMDKLNALRDIYRGVEFEDEMVAYLPHCTFNLNPRAASIDTPLHAYVPKKHVDHMHPDAIIAIAAAKDSKALTKQIFGDSIGWLPWKKPGYELGLWLSDFCAENPDAKGVVLESHGLFTWANDAQDCYDLTLEIIQTAMDWFAIQTEGKEAFGGAVHSSLPADDRRSAAARLMPAIRGMVSGDQHMVGHFTDSDTVLEFVNAQDMNRLAALGTSCPDHFLRTKICPLVVDFDPENPDVDATLAGLTDAVAEYREGYKAYYERCKKDNSPTIRDSNAVVYLIPGVGMITFAKDKATARISGEFYVNAINVMRGADAVSEYQGLPEQEAFDIEYWLLEEAKLQRLPKPKSLAGRVAFVTGGAGGIGSATAERYLREGACVMLADIDDAALADTAENLTNRYSADVVRTVNMNVTDETAVIAAFDYTAAEFGGVDILVSNAGIASSAPIEDTSLDLWNKNMDILSTGYFLVSREAFKVMKTQDIGGAVVFVVSKNGLAASPNAAAYCTAKASEIHLARCLALEGAPKGIRVNVVNPDAVLKGSKIWSGDWLKERASTYGKDKEGLEEHYRQRSLLKRSVLPEDIAEAAYFLASDQSAKSTGNIINVDAGNVQSFTR</sequence>
<dbReference type="Gene3D" id="3.40.225.10">
    <property type="entry name" value="Class II aldolase/adducin N-terminal domain"/>
    <property type="match status" value="1"/>
</dbReference>
<dbReference type="EMBL" id="WQLV01000020">
    <property type="protein sequence ID" value="MVO18386.1"/>
    <property type="molecule type" value="Genomic_DNA"/>
</dbReference>
<gene>
    <name evidence="4" type="ORF">GO984_21430</name>
</gene>
<dbReference type="Pfam" id="PF00596">
    <property type="entry name" value="Aldolase_II"/>
    <property type="match status" value="1"/>
</dbReference>
<dbReference type="SUPFAM" id="SSF53639">
    <property type="entry name" value="AraD/HMP-PK domain-like"/>
    <property type="match status" value="1"/>
</dbReference>
<dbReference type="AlphaFoldDB" id="A0A6L6WKL4"/>
<dbReference type="FunFam" id="3.40.50.720:FF:000084">
    <property type="entry name" value="Short-chain dehydrogenase reductase"/>
    <property type="match status" value="1"/>
</dbReference>
<dbReference type="GO" id="GO:0016491">
    <property type="term" value="F:oxidoreductase activity"/>
    <property type="evidence" value="ECO:0007669"/>
    <property type="project" value="UniProtKB-KW"/>
</dbReference>
<accession>A0A6L6WKL4</accession>